<comment type="subcellular location">
    <subcellularLocation>
        <location evidence="1">Membrane</location>
        <topology evidence="1">Multi-pass membrane protein</topology>
    </subcellularLocation>
</comment>
<evidence type="ECO:0000256" key="1">
    <source>
        <dbReference type="ARBA" id="ARBA00004141"/>
    </source>
</evidence>
<evidence type="ECO:0000256" key="5">
    <source>
        <dbReference type="ARBA" id="ARBA00022989"/>
    </source>
</evidence>
<evidence type="ECO:0000256" key="3">
    <source>
        <dbReference type="ARBA" id="ARBA00022448"/>
    </source>
</evidence>
<dbReference type="PANTHER" id="PTHR43337:SF2">
    <property type="entry name" value="XANTHINE_URACIL PERMEASE"/>
    <property type="match status" value="1"/>
</dbReference>
<proteinExistence type="inferred from homology"/>
<dbReference type="RefSeq" id="WP_369942627.1">
    <property type="nucleotide sequence ID" value="NZ_JBCLUF010000029.1"/>
</dbReference>
<feature type="transmembrane region" description="Helical" evidence="7">
    <location>
        <begin position="93"/>
        <end position="117"/>
    </location>
</feature>
<feature type="transmembrane region" description="Helical" evidence="7">
    <location>
        <begin position="406"/>
        <end position="425"/>
    </location>
</feature>
<reference evidence="8 9" key="1">
    <citation type="submission" date="2024-03" db="EMBL/GenBank/DDBJ databases">
        <title>Mouse gut bacterial collection (mGBC) of GemPharmatech.</title>
        <authorList>
            <person name="He Y."/>
            <person name="Dong L."/>
            <person name="Wu D."/>
            <person name="Gao X."/>
            <person name="Lin Z."/>
        </authorList>
    </citation>
    <scope>NUCLEOTIDE SEQUENCE [LARGE SCALE GENOMIC DNA]</scope>
    <source>
        <strain evidence="8 9">15-30</strain>
    </source>
</reference>
<evidence type="ECO:0000256" key="4">
    <source>
        <dbReference type="ARBA" id="ARBA00022692"/>
    </source>
</evidence>
<dbReference type="EMBL" id="JBCLUF010000029">
    <property type="protein sequence ID" value="MEY8662804.1"/>
    <property type="molecule type" value="Genomic_DNA"/>
</dbReference>
<name>A0ABV4DUJ1_9LACO</name>
<evidence type="ECO:0000256" key="7">
    <source>
        <dbReference type="SAM" id="Phobius"/>
    </source>
</evidence>
<evidence type="ECO:0000256" key="6">
    <source>
        <dbReference type="ARBA" id="ARBA00023136"/>
    </source>
</evidence>
<evidence type="ECO:0000313" key="9">
    <source>
        <dbReference type="Proteomes" id="UP001565236"/>
    </source>
</evidence>
<accession>A0ABV4DUJ1</accession>
<keyword evidence="4 7" id="KW-0812">Transmembrane</keyword>
<gene>
    <name evidence="8" type="ORF">AALT52_07880</name>
</gene>
<evidence type="ECO:0000256" key="2">
    <source>
        <dbReference type="ARBA" id="ARBA00005697"/>
    </source>
</evidence>
<dbReference type="Proteomes" id="UP001565236">
    <property type="component" value="Unassembled WGS sequence"/>
</dbReference>
<keyword evidence="3" id="KW-0813">Transport</keyword>
<dbReference type="InterPro" id="IPR045018">
    <property type="entry name" value="Azg-like"/>
</dbReference>
<comment type="similarity">
    <text evidence="2">Belongs to the nucleobase:cation symporter-2 (NCS2) (TC 2.A.40) family. Azg-like subfamily.</text>
</comment>
<keyword evidence="5 7" id="KW-1133">Transmembrane helix</keyword>
<feature type="transmembrane region" description="Helical" evidence="7">
    <location>
        <begin position="242"/>
        <end position="265"/>
    </location>
</feature>
<dbReference type="InterPro" id="IPR006043">
    <property type="entry name" value="NCS2"/>
</dbReference>
<feature type="transmembrane region" description="Helical" evidence="7">
    <location>
        <begin position="309"/>
        <end position="330"/>
    </location>
</feature>
<feature type="transmembrane region" description="Helical" evidence="7">
    <location>
        <begin position="17"/>
        <end position="37"/>
    </location>
</feature>
<keyword evidence="9" id="KW-1185">Reference proteome</keyword>
<protein>
    <submittedName>
        <fullName evidence="8">NCS2 family permease</fullName>
    </submittedName>
</protein>
<evidence type="ECO:0000313" key="8">
    <source>
        <dbReference type="EMBL" id="MEY8662804.1"/>
    </source>
</evidence>
<sequence length="426" mass="45375">MLTTLKTLTKEEKRTEVIAGITSFFAISYILIVNPLILADAKIPANLSIFATIFASALGCLIMAVWADAPIVITPGMGVNAFFTYTLVVSMHLTWQQALAISIFSSVIYLLVSFSRVSELLSQAIPPELKIGITAGIGLFLVTLGLEKAHLIAQGGSRSLLAPGNLAAPETLLALFGLALTLVLYLRQVPGSFMLGIIVTSAIGVCLNIGLQAPPEVSFSDISKYRALLFHADFSSLFTLKFLLAVFSMTMILIFESMGILEGLLPAPQKFKRTFEASALATFCSGFLGTSPTVAAAESATGIESGGKTGLMSLVSGVLFLMALFFIPLLRYVPQEAIAPVIIITGALMIQQLKELNIADFSTWFPAFLIVVLIPLSGSISLGLAFGFAAYPLVKVASAQAQEVSPLLWGLSLLFILQLICEAVLL</sequence>
<keyword evidence="6 7" id="KW-0472">Membrane</keyword>
<feature type="transmembrane region" description="Helical" evidence="7">
    <location>
        <begin position="49"/>
        <end position="73"/>
    </location>
</feature>
<feature type="transmembrane region" description="Helical" evidence="7">
    <location>
        <begin position="277"/>
        <end position="297"/>
    </location>
</feature>
<dbReference type="Pfam" id="PF00860">
    <property type="entry name" value="Xan_ur_permease"/>
    <property type="match status" value="1"/>
</dbReference>
<organism evidence="8 9">
    <name type="scientific">Ligilactobacillus faecis</name>
    <dbReference type="NCBI Taxonomy" id="762833"/>
    <lineage>
        <taxon>Bacteria</taxon>
        <taxon>Bacillati</taxon>
        <taxon>Bacillota</taxon>
        <taxon>Bacilli</taxon>
        <taxon>Lactobacillales</taxon>
        <taxon>Lactobacillaceae</taxon>
        <taxon>Ligilactobacillus</taxon>
    </lineage>
</organism>
<feature type="transmembrane region" description="Helical" evidence="7">
    <location>
        <begin position="129"/>
        <end position="146"/>
    </location>
</feature>
<feature type="transmembrane region" description="Helical" evidence="7">
    <location>
        <begin position="365"/>
        <end position="394"/>
    </location>
</feature>
<feature type="transmembrane region" description="Helical" evidence="7">
    <location>
        <begin position="193"/>
        <end position="211"/>
    </location>
</feature>
<feature type="transmembrane region" description="Helical" evidence="7">
    <location>
        <begin position="166"/>
        <end position="186"/>
    </location>
</feature>
<comment type="caution">
    <text evidence="8">The sequence shown here is derived from an EMBL/GenBank/DDBJ whole genome shotgun (WGS) entry which is preliminary data.</text>
</comment>
<dbReference type="PANTHER" id="PTHR43337">
    <property type="entry name" value="XANTHINE/URACIL PERMEASE C887.17-RELATED"/>
    <property type="match status" value="1"/>
</dbReference>